<sequence>MFFGANVTHTSSSTSQPSIATVVGSCDPTCSRYAVRLCK</sequence>
<protein>
    <submittedName>
        <fullName evidence="1">Uncharacterized protein</fullName>
    </submittedName>
</protein>
<organism evidence="1 3">
    <name type="scientific">Rotaria magnacalcarata</name>
    <dbReference type="NCBI Taxonomy" id="392030"/>
    <lineage>
        <taxon>Eukaryota</taxon>
        <taxon>Metazoa</taxon>
        <taxon>Spiralia</taxon>
        <taxon>Gnathifera</taxon>
        <taxon>Rotifera</taxon>
        <taxon>Eurotatoria</taxon>
        <taxon>Bdelloidea</taxon>
        <taxon>Philodinida</taxon>
        <taxon>Philodinidae</taxon>
        <taxon>Rotaria</taxon>
    </lineage>
</organism>
<accession>A0A8S3BV12</accession>
<dbReference type="EMBL" id="CAJOBJ010196460">
    <property type="protein sequence ID" value="CAF4970174.1"/>
    <property type="molecule type" value="Genomic_DNA"/>
</dbReference>
<dbReference type="Gene3D" id="3.30.420.10">
    <property type="entry name" value="Ribonuclease H-like superfamily/Ribonuclease H"/>
    <property type="match status" value="1"/>
</dbReference>
<evidence type="ECO:0000313" key="3">
    <source>
        <dbReference type="Proteomes" id="UP000681720"/>
    </source>
</evidence>
<gene>
    <name evidence="1" type="ORF">GIL414_LOCUS48812</name>
    <name evidence="2" type="ORF">GIL414_LOCUS55381</name>
</gene>
<dbReference type="GO" id="GO:0003676">
    <property type="term" value="F:nucleic acid binding"/>
    <property type="evidence" value="ECO:0007669"/>
    <property type="project" value="InterPro"/>
</dbReference>
<dbReference type="InterPro" id="IPR036397">
    <property type="entry name" value="RNaseH_sf"/>
</dbReference>
<dbReference type="Proteomes" id="UP000681720">
    <property type="component" value="Unassembled WGS sequence"/>
</dbReference>
<feature type="non-terminal residue" evidence="1">
    <location>
        <position position="1"/>
    </location>
</feature>
<comment type="caution">
    <text evidence="1">The sequence shown here is derived from an EMBL/GenBank/DDBJ whole genome shotgun (WGS) entry which is preliminary data.</text>
</comment>
<reference evidence="1" key="1">
    <citation type="submission" date="2021-02" db="EMBL/GenBank/DDBJ databases">
        <authorList>
            <person name="Nowell W R."/>
        </authorList>
    </citation>
    <scope>NUCLEOTIDE SEQUENCE</scope>
</reference>
<evidence type="ECO:0000313" key="1">
    <source>
        <dbReference type="EMBL" id="CAF4838815.1"/>
    </source>
</evidence>
<name>A0A8S3BV12_9BILA</name>
<proteinExistence type="predicted"/>
<evidence type="ECO:0000313" key="2">
    <source>
        <dbReference type="EMBL" id="CAF4970174.1"/>
    </source>
</evidence>
<dbReference type="EMBL" id="CAJOBJ010159137">
    <property type="protein sequence ID" value="CAF4838815.1"/>
    <property type="molecule type" value="Genomic_DNA"/>
</dbReference>
<dbReference type="AlphaFoldDB" id="A0A8S3BV12"/>